<comment type="caution">
    <text evidence="2">The sequence shown here is derived from an EMBL/GenBank/DDBJ whole genome shotgun (WGS) entry which is preliminary data.</text>
</comment>
<evidence type="ECO:0000256" key="1">
    <source>
        <dbReference type="SAM" id="Coils"/>
    </source>
</evidence>
<keyword evidence="3" id="KW-1185">Reference proteome</keyword>
<dbReference type="EMBL" id="JALLPB020000260">
    <property type="protein sequence ID" value="KAL3811438.1"/>
    <property type="molecule type" value="Genomic_DNA"/>
</dbReference>
<dbReference type="Proteomes" id="UP001530377">
    <property type="component" value="Unassembled WGS sequence"/>
</dbReference>
<sequence>MFSEVRSRLQPLLQRADTELRFRLKVGEPGTASDVHELEATAGALRKRYRQIVGEENASYSEACTLAADAMQWLRDELDGRRYERDGLRAILDEIKDEFDRVENEYTREGELRESCRCDVVRMKHDTEKAREEIINLRFEMKQKTYFQETVDSETKHRLKADLQNLETERERSAINLRQLKKERDKLKYNLVQLQAEKDAVQLALYKRKQELSEINMTKDMYRAHQEALLETLSCDRTSIYQAVMPEKISHLFKGWYNWQRIRELDKMKEGSKKTASENRDPTRIICDREKQDVTSIENKFIGEVSKSPFEGKGLVLGADTDGSSNFLRKLPTIFKLGGGIDDYVPKHILERRISTSSQVSWLDISDLTVDK</sequence>
<evidence type="ECO:0000313" key="3">
    <source>
        <dbReference type="Proteomes" id="UP001530377"/>
    </source>
</evidence>
<accession>A0ABD3RF18</accession>
<reference evidence="2 3" key="1">
    <citation type="submission" date="2024-10" db="EMBL/GenBank/DDBJ databases">
        <title>Updated reference genomes for cyclostephanoid diatoms.</title>
        <authorList>
            <person name="Roberts W.R."/>
            <person name="Alverson A.J."/>
        </authorList>
    </citation>
    <scope>NUCLEOTIDE SEQUENCE [LARGE SCALE GENOMIC DNA]</scope>
    <source>
        <strain evidence="2 3">AJA228-03</strain>
    </source>
</reference>
<feature type="coiled-coil region" evidence="1">
    <location>
        <begin position="156"/>
        <end position="204"/>
    </location>
</feature>
<proteinExistence type="predicted"/>
<evidence type="ECO:0000313" key="2">
    <source>
        <dbReference type="EMBL" id="KAL3811438.1"/>
    </source>
</evidence>
<gene>
    <name evidence="2" type="ORF">ACHAXA_007593</name>
</gene>
<keyword evidence="1" id="KW-0175">Coiled coil</keyword>
<name>A0ABD3RF18_9STRA</name>
<protein>
    <submittedName>
        <fullName evidence="2">Uncharacterized protein</fullName>
    </submittedName>
</protein>
<dbReference type="AlphaFoldDB" id="A0ABD3RF18"/>
<feature type="coiled-coil region" evidence="1">
    <location>
        <begin position="85"/>
        <end position="112"/>
    </location>
</feature>
<organism evidence="2 3">
    <name type="scientific">Cyclostephanos tholiformis</name>
    <dbReference type="NCBI Taxonomy" id="382380"/>
    <lineage>
        <taxon>Eukaryota</taxon>
        <taxon>Sar</taxon>
        <taxon>Stramenopiles</taxon>
        <taxon>Ochrophyta</taxon>
        <taxon>Bacillariophyta</taxon>
        <taxon>Coscinodiscophyceae</taxon>
        <taxon>Thalassiosirophycidae</taxon>
        <taxon>Stephanodiscales</taxon>
        <taxon>Stephanodiscaceae</taxon>
        <taxon>Cyclostephanos</taxon>
    </lineage>
</organism>